<dbReference type="AlphaFoldDB" id="A0A7Y9H2L2"/>
<name>A0A7Y9H2L2_9ACTN</name>
<protein>
    <submittedName>
        <fullName evidence="2">FAD/FMN-containing dehydrogenase</fullName>
    </submittedName>
</protein>
<reference evidence="2 3" key="2">
    <citation type="submission" date="2020-08" db="EMBL/GenBank/DDBJ databases">
        <title>The Agave Microbiome: Exploring the role of microbial communities in plant adaptations to desert environments.</title>
        <authorList>
            <person name="Partida-Martinez L.P."/>
        </authorList>
    </citation>
    <scope>NUCLEOTIDE SEQUENCE [LARGE SCALE GENOMIC DNA]</scope>
    <source>
        <strain evidence="2 3">AT2.17</strain>
    </source>
</reference>
<dbReference type="EMBL" id="JACCBW010000001">
    <property type="protein sequence ID" value="NYE36009.1"/>
    <property type="molecule type" value="Genomic_DNA"/>
</dbReference>
<accession>A0A7Y9H2L2</accession>
<evidence type="ECO:0000313" key="2">
    <source>
        <dbReference type="EMBL" id="NYE36009.1"/>
    </source>
</evidence>
<dbReference type="InterPro" id="IPR036318">
    <property type="entry name" value="FAD-bd_PCMH-like_sf"/>
</dbReference>
<proteinExistence type="predicted"/>
<dbReference type="InterPro" id="IPR016169">
    <property type="entry name" value="FAD-bd_PCMH_sub2"/>
</dbReference>
<dbReference type="InterPro" id="IPR006094">
    <property type="entry name" value="Oxid_FAD_bind_N"/>
</dbReference>
<dbReference type="SUPFAM" id="SSF56176">
    <property type="entry name" value="FAD-binding/transporter-associated domain-like"/>
    <property type="match status" value="1"/>
</dbReference>
<dbReference type="GO" id="GO:0050660">
    <property type="term" value="F:flavin adenine dinucleotide binding"/>
    <property type="evidence" value="ECO:0007669"/>
    <property type="project" value="InterPro"/>
</dbReference>
<gene>
    <name evidence="2" type="ORF">F4692_001113</name>
</gene>
<sequence>MTHRAPPVPPLAVDALRRTVAGSTAYPADPAYGPLLVDHARTCTCAPAVVVVPSTEAAVGAAVDVARAHGLVVCGPAPHAEPSMLVLTHALDRVEVDAHARVATAGPGATWAAVTAAAALSGLVAVPSSDPTATVAEAVAAGTAEPHGARVVRADGYAHLVTSPASAPDDIGAWVVTALLLPLHPSARPAHLTERTTS</sequence>
<evidence type="ECO:0000259" key="1">
    <source>
        <dbReference type="Pfam" id="PF01565"/>
    </source>
</evidence>
<dbReference type="Gene3D" id="3.30.465.10">
    <property type="match status" value="1"/>
</dbReference>
<organism evidence="2 3">
    <name type="scientific">Nocardioides cavernae</name>
    <dbReference type="NCBI Taxonomy" id="1921566"/>
    <lineage>
        <taxon>Bacteria</taxon>
        <taxon>Bacillati</taxon>
        <taxon>Actinomycetota</taxon>
        <taxon>Actinomycetes</taxon>
        <taxon>Propionibacteriales</taxon>
        <taxon>Nocardioidaceae</taxon>
        <taxon>Nocardioides</taxon>
    </lineage>
</organism>
<dbReference type="Pfam" id="PF01565">
    <property type="entry name" value="FAD_binding_4"/>
    <property type="match status" value="1"/>
</dbReference>
<reference evidence="2 3" key="1">
    <citation type="submission" date="2020-07" db="EMBL/GenBank/DDBJ databases">
        <authorList>
            <person name="Partida-Martinez L."/>
            <person name="Huntemann M."/>
            <person name="Clum A."/>
            <person name="Wang J."/>
            <person name="Palaniappan K."/>
            <person name="Ritter S."/>
            <person name="Chen I.-M."/>
            <person name="Stamatis D."/>
            <person name="Reddy T."/>
            <person name="O'Malley R."/>
            <person name="Daum C."/>
            <person name="Shapiro N."/>
            <person name="Ivanova N."/>
            <person name="Kyrpides N."/>
            <person name="Woyke T."/>
        </authorList>
    </citation>
    <scope>NUCLEOTIDE SEQUENCE [LARGE SCALE GENOMIC DNA]</scope>
    <source>
        <strain evidence="2 3">AT2.17</strain>
    </source>
</reference>
<dbReference type="Proteomes" id="UP000549911">
    <property type="component" value="Unassembled WGS sequence"/>
</dbReference>
<comment type="caution">
    <text evidence="2">The sequence shown here is derived from an EMBL/GenBank/DDBJ whole genome shotgun (WGS) entry which is preliminary data.</text>
</comment>
<dbReference type="RefSeq" id="WP_179618599.1">
    <property type="nucleotide sequence ID" value="NZ_JACCBW010000001.1"/>
</dbReference>
<feature type="domain" description="FAD linked oxidase N-terminal" evidence="1">
    <location>
        <begin position="47"/>
        <end position="147"/>
    </location>
</feature>
<keyword evidence="3" id="KW-1185">Reference proteome</keyword>
<evidence type="ECO:0000313" key="3">
    <source>
        <dbReference type="Proteomes" id="UP000549911"/>
    </source>
</evidence>